<dbReference type="AlphaFoldDB" id="A0A9Q0RGN9"/>
<dbReference type="Proteomes" id="UP001149090">
    <property type="component" value="Unassembled WGS sequence"/>
</dbReference>
<sequence length="410" mass="47703">MNEDIIKSDFESEQEDPNDFDFSLTFQQDGQRSLLLGQNINPEDQPYLFLGGNERTKSEKNAKEFLHQIIERISNNFNLDDIDQASIKSLLDEVIIAKEMKITVRLEVLAGSCVLFYSRIYHRPISIYDISSEIGCQPSKLTSICQEIGQVLERDFPKIDETNFIERYCNQIPILSLSPNISDNDNLKEKIDPNVRNQIIQETKQLVSYLSKSTTFSGKNPLVTVIGAIYWVSQIHEVKILIDDLEKITGFSKMGIRKRYKEISFFVLEFCKLLPWFNKDIKMISNQNFKFIVNHLAFLDWHKNRVDLRKKSSQNKKKRKQNNIDSFKEKNEVRIPKISQMPLIDQNSPFGFLEPFFDNLIQENHEKVNDSVIIGSDDDDHETGCYILSRENGKNFKKTIVEKLQKKGEK</sequence>
<organism evidence="1 2">
    <name type="scientific">Anaeramoeba ignava</name>
    <name type="common">Anaerobic marine amoeba</name>
    <dbReference type="NCBI Taxonomy" id="1746090"/>
    <lineage>
        <taxon>Eukaryota</taxon>
        <taxon>Metamonada</taxon>
        <taxon>Anaeramoebidae</taxon>
        <taxon>Anaeramoeba</taxon>
    </lineage>
</organism>
<dbReference type="Gene3D" id="1.10.472.10">
    <property type="entry name" value="Cyclin-like"/>
    <property type="match status" value="1"/>
</dbReference>
<dbReference type="CDD" id="cd00043">
    <property type="entry name" value="CYCLIN_SF"/>
    <property type="match status" value="2"/>
</dbReference>
<comment type="caution">
    <text evidence="1">The sequence shown here is derived from an EMBL/GenBank/DDBJ whole genome shotgun (WGS) entry which is preliminary data.</text>
</comment>
<accession>A0A9Q0RGN9</accession>
<gene>
    <name evidence="1" type="ORF">M0811_04350</name>
</gene>
<reference evidence="1" key="1">
    <citation type="submission" date="2022-10" db="EMBL/GenBank/DDBJ databases">
        <title>Novel sulphate-reducing endosymbionts in the free-living metamonad Anaeramoeba.</title>
        <authorList>
            <person name="Jerlstrom-Hultqvist J."/>
            <person name="Cepicka I."/>
            <person name="Gallot-Lavallee L."/>
            <person name="Salas-Leiva D."/>
            <person name="Curtis B.A."/>
            <person name="Zahonova K."/>
            <person name="Pipaliya S."/>
            <person name="Dacks J."/>
            <person name="Roger A.J."/>
        </authorList>
    </citation>
    <scope>NUCLEOTIDE SEQUENCE</scope>
    <source>
        <strain evidence="1">BMAN</strain>
    </source>
</reference>
<dbReference type="InterPro" id="IPR036915">
    <property type="entry name" value="Cyclin-like_sf"/>
</dbReference>
<protein>
    <submittedName>
        <fullName evidence="1">Transcription initiation factor iib</fullName>
    </submittedName>
</protein>
<keyword evidence="2" id="KW-1185">Reference proteome</keyword>
<evidence type="ECO:0000313" key="1">
    <source>
        <dbReference type="EMBL" id="KAJ5079329.1"/>
    </source>
</evidence>
<dbReference type="EMBL" id="JAPDFW010000033">
    <property type="protein sequence ID" value="KAJ5079329.1"/>
    <property type="molecule type" value="Genomic_DNA"/>
</dbReference>
<name>A0A9Q0RGN9_ANAIG</name>
<evidence type="ECO:0000313" key="2">
    <source>
        <dbReference type="Proteomes" id="UP001149090"/>
    </source>
</evidence>
<proteinExistence type="predicted"/>
<dbReference type="SUPFAM" id="SSF47954">
    <property type="entry name" value="Cyclin-like"/>
    <property type="match status" value="2"/>
</dbReference>